<dbReference type="InterPro" id="IPR006584">
    <property type="entry name" value="Cellulose-bd_IV"/>
</dbReference>
<dbReference type="GO" id="GO:0030246">
    <property type="term" value="F:carbohydrate binding"/>
    <property type="evidence" value="ECO:0007669"/>
    <property type="project" value="InterPro"/>
</dbReference>
<dbReference type="Pfam" id="PF03422">
    <property type="entry name" value="CBM_6"/>
    <property type="match status" value="2"/>
</dbReference>
<dbReference type="GO" id="GO:0004553">
    <property type="term" value="F:hydrolase activity, hydrolyzing O-glycosyl compounds"/>
    <property type="evidence" value="ECO:0007669"/>
    <property type="project" value="InterPro"/>
</dbReference>
<dbReference type="SUPFAM" id="SSF49785">
    <property type="entry name" value="Galactose-binding domain-like"/>
    <property type="match status" value="2"/>
</dbReference>
<feature type="domain" description="CBM6" evidence="9">
    <location>
        <begin position="752"/>
        <end position="867"/>
    </location>
</feature>
<dbReference type="PANTHER" id="PTHR43772">
    <property type="entry name" value="ENDO-1,4-BETA-XYLANASE"/>
    <property type="match status" value="1"/>
</dbReference>
<dbReference type="SUPFAM" id="SSF75005">
    <property type="entry name" value="Arabinanase/levansucrase/invertase"/>
    <property type="match status" value="2"/>
</dbReference>
<evidence type="ECO:0000256" key="7">
    <source>
        <dbReference type="PIRSR" id="PIRSR606710-2"/>
    </source>
</evidence>
<evidence type="ECO:0000256" key="1">
    <source>
        <dbReference type="ARBA" id="ARBA00009865"/>
    </source>
</evidence>
<protein>
    <submittedName>
        <fullName evidence="10">Endo-1,4-beta-xylanase</fullName>
    </submittedName>
</protein>
<evidence type="ECO:0000256" key="8">
    <source>
        <dbReference type="SAM" id="SignalP"/>
    </source>
</evidence>
<dbReference type="AlphaFoldDB" id="C0K016"/>
<dbReference type="InterPro" id="IPR052176">
    <property type="entry name" value="Glycosyl_Hydrlase_43_Enz"/>
</dbReference>
<evidence type="ECO:0000256" key="2">
    <source>
        <dbReference type="ARBA" id="ARBA00022651"/>
    </source>
</evidence>
<dbReference type="InterPro" id="IPR008979">
    <property type="entry name" value="Galactose-bd-like_sf"/>
</dbReference>
<dbReference type="PANTHER" id="PTHR43772:SF2">
    <property type="entry name" value="PUTATIVE (AFU_ORTHOLOGUE AFUA_2G04480)-RELATED"/>
    <property type="match status" value="1"/>
</dbReference>
<evidence type="ECO:0000313" key="10">
    <source>
        <dbReference type="EMBL" id="ACM91046.1"/>
    </source>
</evidence>
<accession>C0K016</accession>
<feature type="site" description="Important for catalytic activity, responsible for pKa modulation of the active site Glu and correct orientation of both the proton donor and substrate" evidence="7">
    <location>
        <position position="584"/>
    </location>
</feature>
<dbReference type="CDD" id="cd04084">
    <property type="entry name" value="CBM6_xylanase-like"/>
    <property type="match status" value="2"/>
</dbReference>
<keyword evidence="3 8" id="KW-0732">Signal</keyword>
<keyword evidence="6" id="KW-0326">Glycosidase</keyword>
<evidence type="ECO:0000259" key="9">
    <source>
        <dbReference type="PROSITE" id="PS51175"/>
    </source>
</evidence>
<name>C0K016_9BACT</name>
<keyword evidence="2 10" id="KW-0624">Polysaccharide degradation</keyword>
<keyword evidence="5" id="KW-0119">Carbohydrate metabolism</keyword>
<dbReference type="GO" id="GO:0045493">
    <property type="term" value="P:xylan catabolic process"/>
    <property type="evidence" value="ECO:0007669"/>
    <property type="project" value="UniProtKB-KW"/>
</dbReference>
<comment type="similarity">
    <text evidence="1">Belongs to the glycosyl hydrolase 43 family.</text>
</comment>
<keyword evidence="4" id="KW-0378">Hydrolase</keyword>
<dbReference type="EMBL" id="FJ529691">
    <property type="protein sequence ID" value="ACM91046.1"/>
    <property type="molecule type" value="Genomic_DNA"/>
</dbReference>
<feature type="chain" id="PRO_5002898247" evidence="8">
    <location>
        <begin position="20"/>
        <end position="868"/>
    </location>
</feature>
<feature type="signal peptide" evidence="8">
    <location>
        <begin position="1"/>
        <end position="19"/>
    </location>
</feature>
<proteinExistence type="inferred from homology"/>
<reference evidence="10" key="1">
    <citation type="submission" date="2008-11" db="EMBL/GenBank/DDBJ databases">
        <title>Isolation and characterization of a fructose-1,6-bisphosphatase in Bacteroides sp. from a rumen metagenomic library.</title>
        <authorList>
            <person name="Wang J."/>
            <person name="Liu K."/>
            <person name="Zhao S."/>
            <person name="Bu D."/>
            <person name="Li D."/>
            <person name="Yu P."/>
            <person name="Wei H."/>
            <person name="Zhou L."/>
        </authorList>
    </citation>
    <scope>NUCLEOTIDE SEQUENCE</scope>
</reference>
<dbReference type="Gene3D" id="2.60.120.260">
    <property type="entry name" value="Galactose-binding domain-like"/>
    <property type="match status" value="2"/>
</dbReference>
<dbReference type="CDD" id="cd18618">
    <property type="entry name" value="GH43_Xsa43E-like"/>
    <property type="match status" value="1"/>
</dbReference>
<dbReference type="SMART" id="SM00606">
    <property type="entry name" value="CBD_IV"/>
    <property type="match status" value="2"/>
</dbReference>
<dbReference type="Gene3D" id="2.115.10.20">
    <property type="entry name" value="Glycosyl hydrolase domain, family 43"/>
    <property type="match status" value="2"/>
</dbReference>
<evidence type="ECO:0000256" key="6">
    <source>
        <dbReference type="ARBA" id="ARBA00023295"/>
    </source>
</evidence>
<organism evidence="10">
    <name type="scientific">uncultured bacterium URE4</name>
    <dbReference type="NCBI Taxonomy" id="581112"/>
    <lineage>
        <taxon>Bacteria</taxon>
        <taxon>environmental samples</taxon>
    </lineage>
</organism>
<dbReference type="InterPro" id="IPR006710">
    <property type="entry name" value="Glyco_hydro_43"/>
</dbReference>
<dbReference type="Pfam" id="PF04616">
    <property type="entry name" value="Glyco_hydro_43"/>
    <property type="match status" value="2"/>
</dbReference>
<sequence length="868" mass="97657">MKRILSFSLALIAFLPLWAQNPIIGTSFTPDPAPYVHGDKVYLFVDHDEDDAVYFKMKDWLLYSTEDMVNWTYLGAPVSTATFPWAFQGDRAWASQAVEQNGKWYWYVCLTEAATRADALAVAVADRPEGPYTDAIGGPLATGFAFIDPTVFIDDDGTPWLFWGNKGCWYGRLGDDMISFPDGWKEVPGFHDPACFGPESMKPDWSDGGKEKMMVGYEEGPWLTKRGDTYYLSYPAGGVPEHMAYSTAKSIHGPWTYRGRIMDEAENSFTIHGGNITFRGHNYMFYHNGKLPNGGGFHRSTCVEEFTYGADGSIPFIPFTEKGVDPLQTLNPYVMTQAETMAASYGLKTDRSAGSRHWVTSVHNGDWLKVRNVDFGDEPAVLVSLEMLNFKNPGSVDFYLDELGGRPIASVPVNGENMLVKASVSPRAQGVHDLYVMFRGGDAELFDLDWWVFNHHLNMPIIQTKFTADPAPMVYDGTVYLYTTHDEDGAQGFQMFDWLLYTSTDMVNWTDHGAVASLDSFVWYDGKNGAWAECIVERDGKFYMYCPIHGHGIGVLVADTPFGPFKDPLGKPLVWQKEHWEDIDPSVFIDDDGQAYMYWGNPHVYWVKLNKDMISVDGEIHRIDYPIDTYQEGPWFYKHNGKYYLAFASTCCPEGIGYAMSDSPVGPWKSMGAIMDRTWRTRGNHPGIIEFKGQSYVFGLNYDLHHLETFKHAEQRSVSVAPMYYEPDGSIRKVPYWLDNVVEQVEAFHPFRKVEAETMAWGYGLKTDVVEGRGIVLRDIDEGEHLLVKGVDFGKGARKFTACVEGAAAIEVRLDAVDGPLVGTLTAKAGKPGFREASCTLKGATGVHDLYFVFKSGGFRWDWWKMAR</sequence>
<dbReference type="CAZy" id="CBM6">
    <property type="family name" value="Carbohydrate-Binding Module Family 6"/>
</dbReference>
<dbReference type="InterPro" id="IPR005084">
    <property type="entry name" value="CBM6"/>
</dbReference>
<evidence type="ECO:0000256" key="3">
    <source>
        <dbReference type="ARBA" id="ARBA00022729"/>
    </source>
</evidence>
<dbReference type="PROSITE" id="PS51175">
    <property type="entry name" value="CBM6"/>
    <property type="match status" value="2"/>
</dbReference>
<dbReference type="InterPro" id="IPR023296">
    <property type="entry name" value="Glyco_hydro_beta-prop_sf"/>
</dbReference>
<evidence type="ECO:0000256" key="5">
    <source>
        <dbReference type="ARBA" id="ARBA00023277"/>
    </source>
</evidence>
<evidence type="ECO:0000256" key="4">
    <source>
        <dbReference type="ARBA" id="ARBA00022801"/>
    </source>
</evidence>
<dbReference type="CAZy" id="GH43">
    <property type="family name" value="Glycoside Hydrolase Family 43"/>
</dbReference>
<keyword evidence="2 10" id="KW-0858">Xylan degradation</keyword>
<feature type="domain" description="CBM6" evidence="9">
    <location>
        <begin position="334"/>
        <end position="454"/>
    </location>
</feature>